<evidence type="ECO:0000256" key="4">
    <source>
        <dbReference type="ARBA" id="ARBA00023136"/>
    </source>
</evidence>
<feature type="domain" description="Rhodopsin" evidence="8">
    <location>
        <begin position="39"/>
        <end position="282"/>
    </location>
</feature>
<sequence length="378" mass="42413">MGILYRRVGAAMAPQIQPGELLGAMWATTTISVLCLLVRLHERYHKKKLHPDDYWAIFAGILVLASAILFTWAHPTMYLVLNIQAGLEQPRDADSFKSAQSTWLVTLLAATTMFNFSLTSVKLSLLLFFRRLGGRVQKHRKLWWGTLFFVIVIWSSSVAGHEYQCLLGSIDYIQQNCFTESAIRVTKAKLIAHRIVDIASDLLIMAIPILLVWNVQMRWKKKLALLGLFSLSILTIIIALILIVSAAGWGSNDRSFTTLLSTMEPAVGLIISCLSAFPHLFNRSRSKPEHKHPQTSHAVTRHRPPSTLDMDMRKLVISGSQEDHLDHSMQNLTTPSMDNKSMSHTQISTCYSDPSFPSDSVGNGILQKVEYKITSRLA</sequence>
<evidence type="ECO:0000256" key="2">
    <source>
        <dbReference type="ARBA" id="ARBA00022692"/>
    </source>
</evidence>
<keyword evidence="10" id="KW-1185">Reference proteome</keyword>
<dbReference type="AlphaFoldDB" id="A0AAV9HLF3"/>
<feature type="transmembrane region" description="Helical" evidence="7">
    <location>
        <begin position="21"/>
        <end position="41"/>
    </location>
</feature>
<evidence type="ECO:0000256" key="7">
    <source>
        <dbReference type="SAM" id="Phobius"/>
    </source>
</evidence>
<keyword evidence="3 7" id="KW-1133">Transmembrane helix</keyword>
<dbReference type="Pfam" id="PF20684">
    <property type="entry name" value="Fung_rhodopsin"/>
    <property type="match status" value="1"/>
</dbReference>
<feature type="transmembrane region" description="Helical" evidence="7">
    <location>
        <begin position="262"/>
        <end position="281"/>
    </location>
</feature>
<dbReference type="EMBL" id="MU865018">
    <property type="protein sequence ID" value="KAK4460192.1"/>
    <property type="molecule type" value="Genomic_DNA"/>
</dbReference>
<gene>
    <name evidence="9" type="ORF">QBC42DRAFT_298828</name>
</gene>
<feature type="transmembrane region" description="Helical" evidence="7">
    <location>
        <begin position="141"/>
        <end position="159"/>
    </location>
</feature>
<evidence type="ECO:0000256" key="1">
    <source>
        <dbReference type="ARBA" id="ARBA00004141"/>
    </source>
</evidence>
<protein>
    <recommendedName>
        <fullName evidence="8">Rhodopsin domain-containing protein</fullName>
    </recommendedName>
</protein>
<dbReference type="Proteomes" id="UP001321749">
    <property type="component" value="Unassembled WGS sequence"/>
</dbReference>
<comment type="caution">
    <text evidence="9">The sequence shown here is derived from an EMBL/GenBank/DDBJ whole genome shotgun (WGS) entry which is preliminary data.</text>
</comment>
<accession>A0AAV9HLF3</accession>
<feature type="region of interest" description="Disordered" evidence="6">
    <location>
        <begin position="285"/>
        <end position="306"/>
    </location>
</feature>
<keyword evidence="2 7" id="KW-0812">Transmembrane</keyword>
<evidence type="ECO:0000256" key="3">
    <source>
        <dbReference type="ARBA" id="ARBA00022989"/>
    </source>
</evidence>
<feature type="transmembrane region" description="Helical" evidence="7">
    <location>
        <begin position="191"/>
        <end position="213"/>
    </location>
</feature>
<dbReference type="PANTHER" id="PTHR33048:SF47">
    <property type="entry name" value="INTEGRAL MEMBRANE PROTEIN-RELATED"/>
    <property type="match status" value="1"/>
</dbReference>
<dbReference type="PANTHER" id="PTHR33048">
    <property type="entry name" value="PTH11-LIKE INTEGRAL MEMBRANE PROTEIN (AFU_ORTHOLOGUE AFUA_5G11245)"/>
    <property type="match status" value="1"/>
</dbReference>
<dbReference type="GO" id="GO:0016020">
    <property type="term" value="C:membrane"/>
    <property type="evidence" value="ECO:0007669"/>
    <property type="project" value="UniProtKB-SubCell"/>
</dbReference>
<dbReference type="InterPro" id="IPR052337">
    <property type="entry name" value="SAT4-like"/>
</dbReference>
<feature type="compositionally biased region" description="Basic residues" evidence="6">
    <location>
        <begin position="285"/>
        <end position="304"/>
    </location>
</feature>
<feature type="transmembrane region" description="Helical" evidence="7">
    <location>
        <begin position="225"/>
        <end position="250"/>
    </location>
</feature>
<evidence type="ECO:0000256" key="6">
    <source>
        <dbReference type="SAM" id="MobiDB-lite"/>
    </source>
</evidence>
<evidence type="ECO:0000313" key="9">
    <source>
        <dbReference type="EMBL" id="KAK4460192.1"/>
    </source>
</evidence>
<reference evidence="9" key="1">
    <citation type="journal article" date="2023" name="Mol. Phylogenet. Evol.">
        <title>Genome-scale phylogeny and comparative genomics of the fungal order Sordariales.</title>
        <authorList>
            <person name="Hensen N."/>
            <person name="Bonometti L."/>
            <person name="Westerberg I."/>
            <person name="Brannstrom I.O."/>
            <person name="Guillou S."/>
            <person name="Cros-Aarteil S."/>
            <person name="Calhoun S."/>
            <person name="Haridas S."/>
            <person name="Kuo A."/>
            <person name="Mondo S."/>
            <person name="Pangilinan J."/>
            <person name="Riley R."/>
            <person name="LaButti K."/>
            <person name="Andreopoulos B."/>
            <person name="Lipzen A."/>
            <person name="Chen C."/>
            <person name="Yan M."/>
            <person name="Daum C."/>
            <person name="Ng V."/>
            <person name="Clum A."/>
            <person name="Steindorff A."/>
            <person name="Ohm R.A."/>
            <person name="Martin F."/>
            <person name="Silar P."/>
            <person name="Natvig D.O."/>
            <person name="Lalanne C."/>
            <person name="Gautier V."/>
            <person name="Ament-Velasquez S.L."/>
            <person name="Kruys A."/>
            <person name="Hutchinson M.I."/>
            <person name="Powell A.J."/>
            <person name="Barry K."/>
            <person name="Miller A.N."/>
            <person name="Grigoriev I.V."/>
            <person name="Debuchy R."/>
            <person name="Gladieux P."/>
            <person name="Hiltunen Thoren M."/>
            <person name="Johannesson H."/>
        </authorList>
    </citation>
    <scope>NUCLEOTIDE SEQUENCE</scope>
    <source>
        <strain evidence="9">PSN324</strain>
    </source>
</reference>
<feature type="transmembrane region" description="Helical" evidence="7">
    <location>
        <begin position="103"/>
        <end position="129"/>
    </location>
</feature>
<reference evidence="9" key="2">
    <citation type="submission" date="2023-06" db="EMBL/GenBank/DDBJ databases">
        <authorList>
            <consortium name="Lawrence Berkeley National Laboratory"/>
            <person name="Mondo S.J."/>
            <person name="Hensen N."/>
            <person name="Bonometti L."/>
            <person name="Westerberg I."/>
            <person name="Brannstrom I.O."/>
            <person name="Guillou S."/>
            <person name="Cros-Aarteil S."/>
            <person name="Calhoun S."/>
            <person name="Haridas S."/>
            <person name="Kuo A."/>
            <person name="Pangilinan J."/>
            <person name="Riley R."/>
            <person name="Labutti K."/>
            <person name="Andreopoulos B."/>
            <person name="Lipzen A."/>
            <person name="Chen C."/>
            <person name="Yanf M."/>
            <person name="Daum C."/>
            <person name="Ng V."/>
            <person name="Clum A."/>
            <person name="Steindorff A."/>
            <person name="Ohm R."/>
            <person name="Martin F."/>
            <person name="Silar P."/>
            <person name="Natvig D."/>
            <person name="Lalanne C."/>
            <person name="Gautier V."/>
            <person name="Ament-Velasquez S.L."/>
            <person name="Kruys A."/>
            <person name="Hutchinson M.I."/>
            <person name="Powell A.J."/>
            <person name="Barry K."/>
            <person name="Miller A.N."/>
            <person name="Grigoriev I.V."/>
            <person name="Debuchy R."/>
            <person name="Gladieux P."/>
            <person name="Thoren M.H."/>
            <person name="Johannesson H."/>
        </authorList>
    </citation>
    <scope>NUCLEOTIDE SEQUENCE</scope>
    <source>
        <strain evidence="9">PSN324</strain>
    </source>
</reference>
<dbReference type="InterPro" id="IPR049326">
    <property type="entry name" value="Rhodopsin_dom_fungi"/>
</dbReference>
<comment type="subcellular location">
    <subcellularLocation>
        <location evidence="1">Membrane</location>
        <topology evidence="1">Multi-pass membrane protein</topology>
    </subcellularLocation>
</comment>
<name>A0AAV9HLF3_9PEZI</name>
<keyword evidence="4 7" id="KW-0472">Membrane</keyword>
<feature type="transmembrane region" description="Helical" evidence="7">
    <location>
        <begin position="53"/>
        <end position="73"/>
    </location>
</feature>
<evidence type="ECO:0000256" key="5">
    <source>
        <dbReference type="ARBA" id="ARBA00038359"/>
    </source>
</evidence>
<evidence type="ECO:0000313" key="10">
    <source>
        <dbReference type="Proteomes" id="UP001321749"/>
    </source>
</evidence>
<proteinExistence type="inferred from homology"/>
<evidence type="ECO:0000259" key="8">
    <source>
        <dbReference type="Pfam" id="PF20684"/>
    </source>
</evidence>
<organism evidence="9 10">
    <name type="scientific">Cladorrhinum samala</name>
    <dbReference type="NCBI Taxonomy" id="585594"/>
    <lineage>
        <taxon>Eukaryota</taxon>
        <taxon>Fungi</taxon>
        <taxon>Dikarya</taxon>
        <taxon>Ascomycota</taxon>
        <taxon>Pezizomycotina</taxon>
        <taxon>Sordariomycetes</taxon>
        <taxon>Sordariomycetidae</taxon>
        <taxon>Sordariales</taxon>
        <taxon>Podosporaceae</taxon>
        <taxon>Cladorrhinum</taxon>
    </lineage>
</organism>
<comment type="similarity">
    <text evidence="5">Belongs to the SAT4 family.</text>
</comment>